<evidence type="ECO:0000313" key="4">
    <source>
        <dbReference type="Proteomes" id="UP000614047"/>
    </source>
</evidence>
<sequence>MRRPTVRALRTWAVTTLIIALLGIPAGLLWAEISPKVTYIVIRGQALLADPEGQAPIGTDGRFALIALVAGLCCGIAAYLAGGRGNDLPLIFGLAAGGLAASLIAWRLGHQLGLDAFQRAVRRAPDGRTVAGVAELRATGLLVFWPVLAVAAYAVLELLVKRLPAGDPGGTGPGEPDQVGGVELDLQAAPAGRDVDRREG</sequence>
<evidence type="ECO:0008006" key="5">
    <source>
        <dbReference type="Google" id="ProtNLM"/>
    </source>
</evidence>
<keyword evidence="2" id="KW-1133">Transmembrane helix</keyword>
<keyword evidence="2" id="KW-0472">Membrane</keyword>
<keyword evidence="2" id="KW-0812">Transmembrane</keyword>
<comment type="caution">
    <text evidence="3">The sequence shown here is derived from an EMBL/GenBank/DDBJ whole genome shotgun (WGS) entry which is preliminary data.</text>
</comment>
<reference evidence="3" key="1">
    <citation type="submission" date="2020-11" db="EMBL/GenBank/DDBJ databases">
        <title>Sequencing the genomes of 1000 actinobacteria strains.</title>
        <authorList>
            <person name="Klenk H.-P."/>
        </authorList>
    </citation>
    <scope>NUCLEOTIDE SEQUENCE</scope>
    <source>
        <strain evidence="3">DSM 43175</strain>
    </source>
</reference>
<proteinExistence type="predicted"/>
<evidence type="ECO:0000256" key="2">
    <source>
        <dbReference type="SAM" id="Phobius"/>
    </source>
</evidence>
<protein>
    <recommendedName>
        <fullName evidence="5">ABC transporter permease</fullName>
    </recommendedName>
</protein>
<accession>A0A931DHR1</accession>
<feature type="transmembrane region" description="Helical" evidence="2">
    <location>
        <begin position="63"/>
        <end position="81"/>
    </location>
</feature>
<dbReference type="AlphaFoldDB" id="A0A931DHR1"/>
<feature type="region of interest" description="Disordered" evidence="1">
    <location>
        <begin position="167"/>
        <end position="200"/>
    </location>
</feature>
<feature type="transmembrane region" description="Helical" evidence="2">
    <location>
        <begin position="142"/>
        <end position="160"/>
    </location>
</feature>
<dbReference type="RefSeq" id="WP_307828873.1">
    <property type="nucleotide sequence ID" value="NZ_BAABES010000020.1"/>
</dbReference>
<feature type="transmembrane region" description="Helical" evidence="2">
    <location>
        <begin position="12"/>
        <end position="31"/>
    </location>
</feature>
<feature type="transmembrane region" description="Helical" evidence="2">
    <location>
        <begin position="88"/>
        <end position="108"/>
    </location>
</feature>
<gene>
    <name evidence="3" type="ORF">IW256_002550</name>
</gene>
<keyword evidence="4" id="KW-1185">Reference proteome</keyword>
<dbReference type="EMBL" id="JADOUA010000001">
    <property type="protein sequence ID" value="MBG6088437.1"/>
    <property type="molecule type" value="Genomic_DNA"/>
</dbReference>
<name>A0A931DHR1_9ACTN</name>
<organism evidence="3 4">
    <name type="scientific">Actinomadura viridis</name>
    <dbReference type="NCBI Taxonomy" id="58110"/>
    <lineage>
        <taxon>Bacteria</taxon>
        <taxon>Bacillati</taxon>
        <taxon>Actinomycetota</taxon>
        <taxon>Actinomycetes</taxon>
        <taxon>Streptosporangiales</taxon>
        <taxon>Thermomonosporaceae</taxon>
        <taxon>Actinomadura</taxon>
    </lineage>
</organism>
<evidence type="ECO:0000313" key="3">
    <source>
        <dbReference type="EMBL" id="MBG6088437.1"/>
    </source>
</evidence>
<evidence type="ECO:0000256" key="1">
    <source>
        <dbReference type="SAM" id="MobiDB-lite"/>
    </source>
</evidence>
<dbReference type="Proteomes" id="UP000614047">
    <property type="component" value="Unassembled WGS sequence"/>
</dbReference>